<evidence type="ECO:0000313" key="2">
    <source>
        <dbReference type="EMBL" id="CAI2375745.1"/>
    </source>
</evidence>
<dbReference type="Proteomes" id="UP001295684">
    <property type="component" value="Unassembled WGS sequence"/>
</dbReference>
<accession>A0AAD1XNF4</accession>
<organism evidence="2 3">
    <name type="scientific">Euplotes crassus</name>
    <dbReference type="NCBI Taxonomy" id="5936"/>
    <lineage>
        <taxon>Eukaryota</taxon>
        <taxon>Sar</taxon>
        <taxon>Alveolata</taxon>
        <taxon>Ciliophora</taxon>
        <taxon>Intramacronucleata</taxon>
        <taxon>Spirotrichea</taxon>
        <taxon>Hypotrichia</taxon>
        <taxon>Euplotida</taxon>
        <taxon>Euplotidae</taxon>
        <taxon>Moneuplotes</taxon>
    </lineage>
</organism>
<dbReference type="AlphaFoldDB" id="A0AAD1XNF4"/>
<protein>
    <submittedName>
        <fullName evidence="2">Uncharacterized protein</fullName>
    </submittedName>
</protein>
<reference evidence="2" key="1">
    <citation type="submission" date="2023-07" db="EMBL/GenBank/DDBJ databases">
        <authorList>
            <consortium name="AG Swart"/>
            <person name="Singh M."/>
            <person name="Singh A."/>
            <person name="Seah K."/>
            <person name="Emmerich C."/>
        </authorList>
    </citation>
    <scope>NUCLEOTIDE SEQUENCE</scope>
    <source>
        <strain evidence="2">DP1</strain>
    </source>
</reference>
<comment type="caution">
    <text evidence="2">The sequence shown here is derived from an EMBL/GenBank/DDBJ whole genome shotgun (WGS) entry which is preliminary data.</text>
</comment>
<evidence type="ECO:0000313" key="3">
    <source>
        <dbReference type="Proteomes" id="UP001295684"/>
    </source>
</evidence>
<sequence>MNSTIFGCNENLVKANCTLQDWQQYCHSLTLDKNYTAGAIFGTDASFCADLGSFTLKEESPKAAPIGVSSKHTRNEFSFDLQDFDSCEGYDPQRIFDSHNCSGSGSDFGRINEDDSTKIQNPTKSIEMDSEPSLLKEPKTDDAKEHKSKTKRQVRWRKSDDKLLFRELIFITRKFSLTMEEFIEFGKAGANHVACNELFEKINWKGSITSLMDRICKLISNKEYLSYRDFKQLRKLYYQQLRRKNVDWDSLLFEFPGRSLDYIKEVCFSFPRRESILERSSEDSS</sequence>
<name>A0AAD1XNF4_EUPCR</name>
<keyword evidence="3" id="KW-1185">Reference proteome</keyword>
<evidence type="ECO:0000256" key="1">
    <source>
        <dbReference type="SAM" id="MobiDB-lite"/>
    </source>
</evidence>
<feature type="region of interest" description="Disordered" evidence="1">
    <location>
        <begin position="112"/>
        <end position="151"/>
    </location>
</feature>
<dbReference type="EMBL" id="CAMPGE010017246">
    <property type="protein sequence ID" value="CAI2375745.1"/>
    <property type="molecule type" value="Genomic_DNA"/>
</dbReference>
<feature type="compositionally biased region" description="Basic and acidic residues" evidence="1">
    <location>
        <begin position="134"/>
        <end position="145"/>
    </location>
</feature>
<proteinExistence type="predicted"/>
<gene>
    <name evidence="2" type="ORF">ECRASSUSDP1_LOCUS17109</name>
</gene>